<accession>A0A0R1TY79</accession>
<dbReference type="STRING" id="1423724.FC32_GL001886"/>
<comment type="caution">
    <text evidence="1">The sequence shown here is derived from an EMBL/GenBank/DDBJ whole genome shotgun (WGS) entry which is preliminary data.</text>
</comment>
<protein>
    <recommendedName>
        <fullName evidence="3">HicB-like antitoxin of toxin-antitoxin system domain-containing protein</fullName>
    </recommendedName>
</protein>
<reference evidence="1 2" key="1">
    <citation type="journal article" date="2015" name="Genome Announc.">
        <title>Expanding the biotechnology potential of lactobacilli through comparative genomics of 213 strains and associated genera.</title>
        <authorList>
            <person name="Sun Z."/>
            <person name="Harris H.M."/>
            <person name="McCann A."/>
            <person name="Guo C."/>
            <person name="Argimon S."/>
            <person name="Zhang W."/>
            <person name="Yang X."/>
            <person name="Jeffery I.B."/>
            <person name="Cooney J.C."/>
            <person name="Kagawa T.F."/>
            <person name="Liu W."/>
            <person name="Song Y."/>
            <person name="Salvetti E."/>
            <person name="Wrobel A."/>
            <person name="Rasinkangas P."/>
            <person name="Parkhill J."/>
            <person name="Rea M.C."/>
            <person name="O'Sullivan O."/>
            <person name="Ritari J."/>
            <person name="Douillard F.P."/>
            <person name="Paul Ross R."/>
            <person name="Yang R."/>
            <person name="Briner A.E."/>
            <person name="Felis G.E."/>
            <person name="de Vos W.M."/>
            <person name="Barrangou R."/>
            <person name="Klaenhammer T.R."/>
            <person name="Caufield P.W."/>
            <person name="Cui Y."/>
            <person name="Zhang H."/>
            <person name="O'Toole P.W."/>
        </authorList>
    </citation>
    <scope>NUCLEOTIDE SEQUENCE [LARGE SCALE GENOMIC DNA]</scope>
    <source>
        <strain evidence="1 2">DSM 16634</strain>
    </source>
</reference>
<gene>
    <name evidence="1" type="ORF">FC32_GL001886</name>
</gene>
<dbReference type="Proteomes" id="UP000051324">
    <property type="component" value="Unassembled WGS sequence"/>
</dbReference>
<sequence>MDKIVVFPIIITPVPHERKYPYLVEIPALDGMTEGRDIADAIEMARDYIGIYSLSAELPPSETTLPAVKADSLATLVTVNISAYRRRHDKKVVKKTITIPNYLNELGKEQQVNFSELMTQALKEKFNL</sequence>
<proteinExistence type="predicted"/>
<evidence type="ECO:0008006" key="3">
    <source>
        <dbReference type="Google" id="ProtNLM"/>
    </source>
</evidence>
<evidence type="ECO:0000313" key="2">
    <source>
        <dbReference type="Proteomes" id="UP000051324"/>
    </source>
</evidence>
<dbReference type="PATRIC" id="fig|1423724.4.peg.1970"/>
<dbReference type="EMBL" id="AZFT01000030">
    <property type="protein sequence ID" value="KRL86175.1"/>
    <property type="molecule type" value="Genomic_DNA"/>
</dbReference>
<keyword evidence="2" id="KW-1185">Reference proteome</keyword>
<organism evidence="1 2">
    <name type="scientific">Ligilactobacillus apodemi DSM 16634 = JCM 16172</name>
    <dbReference type="NCBI Taxonomy" id="1423724"/>
    <lineage>
        <taxon>Bacteria</taxon>
        <taxon>Bacillati</taxon>
        <taxon>Bacillota</taxon>
        <taxon>Bacilli</taxon>
        <taxon>Lactobacillales</taxon>
        <taxon>Lactobacillaceae</taxon>
        <taxon>Ligilactobacillus</taxon>
    </lineage>
</organism>
<dbReference type="RefSeq" id="WP_025087342.1">
    <property type="nucleotide sequence ID" value="NZ_AZFT01000030.1"/>
</dbReference>
<dbReference type="Gene3D" id="3.30.160.250">
    <property type="match status" value="1"/>
</dbReference>
<dbReference type="OrthoDB" id="5419659at2"/>
<evidence type="ECO:0000313" key="1">
    <source>
        <dbReference type="EMBL" id="KRL86175.1"/>
    </source>
</evidence>
<dbReference type="AlphaFoldDB" id="A0A0R1TY79"/>
<name>A0A0R1TY79_9LACO</name>
<dbReference type="eggNOG" id="COG1598">
    <property type="taxonomic scope" value="Bacteria"/>
</dbReference>